<dbReference type="HOGENOM" id="CLU_019279_2_0_1"/>
<dbReference type="STRING" id="743788.S8FDU1"/>
<dbReference type="SUPFAM" id="SSF56112">
    <property type="entry name" value="Protein kinase-like (PK-like)"/>
    <property type="match status" value="1"/>
</dbReference>
<dbReference type="PANTHER" id="PTHR11909">
    <property type="entry name" value="CASEIN KINASE-RELATED"/>
    <property type="match status" value="1"/>
</dbReference>
<accession>S8FDU1</accession>
<dbReference type="InterPro" id="IPR050235">
    <property type="entry name" value="CK1_Ser-Thr_kinase"/>
</dbReference>
<proteinExistence type="predicted"/>
<dbReference type="InterPro" id="IPR011009">
    <property type="entry name" value="Kinase-like_dom_sf"/>
</dbReference>
<dbReference type="PROSITE" id="PS50011">
    <property type="entry name" value="PROTEIN_KINASE_DOM"/>
    <property type="match status" value="1"/>
</dbReference>
<dbReference type="InParanoid" id="S8FDU1"/>
<gene>
    <name evidence="2" type="ORF">FOMPIDRAFT_53202</name>
</gene>
<dbReference type="OrthoDB" id="5800476at2759"/>
<protein>
    <recommendedName>
        <fullName evidence="1">Protein kinase domain-containing protein</fullName>
    </recommendedName>
</protein>
<dbReference type="GO" id="GO:0005524">
    <property type="term" value="F:ATP binding"/>
    <property type="evidence" value="ECO:0007669"/>
    <property type="project" value="InterPro"/>
</dbReference>
<keyword evidence="3" id="KW-1185">Reference proteome</keyword>
<organism evidence="2 3">
    <name type="scientific">Fomitopsis schrenkii</name>
    <name type="common">Brown rot fungus</name>
    <dbReference type="NCBI Taxonomy" id="2126942"/>
    <lineage>
        <taxon>Eukaryota</taxon>
        <taxon>Fungi</taxon>
        <taxon>Dikarya</taxon>
        <taxon>Basidiomycota</taxon>
        <taxon>Agaricomycotina</taxon>
        <taxon>Agaricomycetes</taxon>
        <taxon>Polyporales</taxon>
        <taxon>Fomitopsis</taxon>
    </lineage>
</organism>
<reference evidence="2 3" key="1">
    <citation type="journal article" date="2012" name="Science">
        <title>The Paleozoic origin of enzymatic lignin decomposition reconstructed from 31 fungal genomes.</title>
        <authorList>
            <person name="Floudas D."/>
            <person name="Binder M."/>
            <person name="Riley R."/>
            <person name="Barry K."/>
            <person name="Blanchette R.A."/>
            <person name="Henrissat B."/>
            <person name="Martinez A.T."/>
            <person name="Otillar R."/>
            <person name="Spatafora J.W."/>
            <person name="Yadav J.S."/>
            <person name="Aerts A."/>
            <person name="Benoit I."/>
            <person name="Boyd A."/>
            <person name="Carlson A."/>
            <person name="Copeland A."/>
            <person name="Coutinho P.M."/>
            <person name="de Vries R.P."/>
            <person name="Ferreira P."/>
            <person name="Findley K."/>
            <person name="Foster B."/>
            <person name="Gaskell J."/>
            <person name="Glotzer D."/>
            <person name="Gorecki P."/>
            <person name="Heitman J."/>
            <person name="Hesse C."/>
            <person name="Hori C."/>
            <person name="Igarashi K."/>
            <person name="Jurgens J.A."/>
            <person name="Kallen N."/>
            <person name="Kersten P."/>
            <person name="Kohler A."/>
            <person name="Kuees U."/>
            <person name="Kumar T.K.A."/>
            <person name="Kuo A."/>
            <person name="LaButti K."/>
            <person name="Larrondo L.F."/>
            <person name="Lindquist E."/>
            <person name="Ling A."/>
            <person name="Lombard V."/>
            <person name="Lucas S."/>
            <person name="Lundell T."/>
            <person name="Martin R."/>
            <person name="McLaughlin D.J."/>
            <person name="Morgenstern I."/>
            <person name="Morin E."/>
            <person name="Murat C."/>
            <person name="Nagy L.G."/>
            <person name="Nolan M."/>
            <person name="Ohm R.A."/>
            <person name="Patyshakuliyeva A."/>
            <person name="Rokas A."/>
            <person name="Ruiz-Duenas F.J."/>
            <person name="Sabat G."/>
            <person name="Salamov A."/>
            <person name="Samejima M."/>
            <person name="Schmutz J."/>
            <person name="Slot J.C."/>
            <person name="St John F."/>
            <person name="Stenlid J."/>
            <person name="Sun H."/>
            <person name="Sun S."/>
            <person name="Syed K."/>
            <person name="Tsang A."/>
            <person name="Wiebenga A."/>
            <person name="Young D."/>
            <person name="Pisabarro A."/>
            <person name="Eastwood D.C."/>
            <person name="Martin F."/>
            <person name="Cullen D."/>
            <person name="Grigoriev I.V."/>
            <person name="Hibbett D.S."/>
        </authorList>
    </citation>
    <scope>NUCLEOTIDE SEQUENCE</scope>
    <source>
        <strain evidence="3">FP-58527</strain>
    </source>
</reference>
<dbReference type="InterPro" id="IPR000719">
    <property type="entry name" value="Prot_kinase_dom"/>
</dbReference>
<sequence>MAIYGVSLFADVDGSVNALAMEMLGQSLAALMLRCRGRFSVTTMAGIALQVLHRLEDLHNAGYVHRNIKPSNHLIGMGAQSHTIHLVDLGVATPYCHLVIFKHHPQTSGNSIVGTSQYVSLNIREGTSHSRCDNLLSLAYVLIHFARGNLLWEHVNTSGHGVLAMKQQLIALKKCAYLPWQLWLPTQFTQILDYCSSLGFADTPDYRYIRQLFVPLCMEGEYSDW</sequence>
<dbReference type="GO" id="GO:0004672">
    <property type="term" value="F:protein kinase activity"/>
    <property type="evidence" value="ECO:0007669"/>
    <property type="project" value="InterPro"/>
</dbReference>
<evidence type="ECO:0000313" key="3">
    <source>
        <dbReference type="Proteomes" id="UP000015241"/>
    </source>
</evidence>
<feature type="domain" description="Protein kinase" evidence="1">
    <location>
        <begin position="1"/>
        <end position="214"/>
    </location>
</feature>
<dbReference type="EMBL" id="KE504155">
    <property type="protein sequence ID" value="EPS99675.1"/>
    <property type="molecule type" value="Genomic_DNA"/>
</dbReference>
<dbReference type="Proteomes" id="UP000015241">
    <property type="component" value="Unassembled WGS sequence"/>
</dbReference>
<dbReference type="Pfam" id="PF00069">
    <property type="entry name" value="Pkinase"/>
    <property type="match status" value="1"/>
</dbReference>
<dbReference type="eggNOG" id="KOG1164">
    <property type="taxonomic scope" value="Eukaryota"/>
</dbReference>
<evidence type="ECO:0000313" key="2">
    <source>
        <dbReference type="EMBL" id="EPS99675.1"/>
    </source>
</evidence>
<dbReference type="Gene3D" id="1.10.510.10">
    <property type="entry name" value="Transferase(Phosphotransferase) domain 1"/>
    <property type="match status" value="1"/>
</dbReference>
<dbReference type="AlphaFoldDB" id="S8FDU1"/>
<evidence type="ECO:0000259" key="1">
    <source>
        <dbReference type="PROSITE" id="PS50011"/>
    </source>
</evidence>
<name>S8FDU1_FOMSC</name>